<dbReference type="PATRIC" id="fig|224013.5.peg.742"/>
<reference evidence="3" key="1">
    <citation type="submission" date="2015-07" db="EMBL/GenBank/DDBJ databases">
        <title>Genome Of Nitrogen-Fixing Cyanobacterium Nostoc piscinale CENA21 From Solimoes/Amazon River Floodplain Sediments And Comparative Genomics To Uncover Biosynthetic Natural Products Potential.</title>
        <authorList>
            <person name="Leao T.F."/>
            <person name="Leao P.N."/>
            <person name="Guimaraes P.I."/>
            <person name="de Melo A.G.C."/>
            <person name="Ramos R.T.J."/>
            <person name="Silva A."/>
            <person name="Fiore M.F."/>
            <person name="Schneider M.P.C."/>
        </authorList>
    </citation>
    <scope>NUCLEOTIDE SEQUENCE [LARGE SCALE GENOMIC DNA]</scope>
    <source>
        <strain evidence="3">CENA21</strain>
    </source>
</reference>
<proteinExistence type="predicted"/>
<dbReference type="InterPro" id="IPR004360">
    <property type="entry name" value="Glyas_Fos-R_dOase_dom"/>
</dbReference>
<sequence length="98" mass="10917">MTFYVTVGLTFVRHSHGKGSEHFACLIDGLTFEIYPQRTADDSTANTRFGFTVANVDGIVEELRKIAAIIVSEPIESEWGRRAVVRDFDGHTVELIST</sequence>
<dbReference type="PROSITE" id="PS51819">
    <property type="entry name" value="VOC"/>
    <property type="match status" value="1"/>
</dbReference>
<dbReference type="AlphaFoldDB" id="A0A0M5MHW6"/>
<dbReference type="SUPFAM" id="SSF54593">
    <property type="entry name" value="Glyoxalase/Bleomycin resistance protein/Dihydroxybiphenyl dioxygenase"/>
    <property type="match status" value="1"/>
</dbReference>
<dbReference type="EMBL" id="CP012036">
    <property type="protein sequence ID" value="ALF56230.1"/>
    <property type="molecule type" value="Genomic_DNA"/>
</dbReference>
<organism evidence="2 3">
    <name type="scientific">Nostoc piscinale CENA21</name>
    <dbReference type="NCBI Taxonomy" id="224013"/>
    <lineage>
        <taxon>Bacteria</taxon>
        <taxon>Bacillati</taxon>
        <taxon>Cyanobacteriota</taxon>
        <taxon>Cyanophyceae</taxon>
        <taxon>Nostocales</taxon>
        <taxon>Nostocaceae</taxon>
        <taxon>Nostoc</taxon>
    </lineage>
</organism>
<protein>
    <recommendedName>
        <fullName evidence="1">VOC domain-containing protein</fullName>
    </recommendedName>
</protein>
<keyword evidence="3" id="KW-1185">Reference proteome</keyword>
<evidence type="ECO:0000313" key="2">
    <source>
        <dbReference type="EMBL" id="ALF56230.1"/>
    </source>
</evidence>
<dbReference type="InterPro" id="IPR037523">
    <property type="entry name" value="VOC_core"/>
</dbReference>
<feature type="domain" description="VOC" evidence="1">
    <location>
        <begin position="1"/>
        <end position="98"/>
    </location>
</feature>
<dbReference type="Gene3D" id="3.10.180.10">
    <property type="entry name" value="2,3-Dihydroxybiphenyl 1,2-Dioxygenase, domain 1"/>
    <property type="match status" value="1"/>
</dbReference>
<dbReference type="Proteomes" id="UP000062645">
    <property type="component" value="Chromosome"/>
</dbReference>
<dbReference type="Pfam" id="PF00903">
    <property type="entry name" value="Glyoxalase"/>
    <property type="match status" value="1"/>
</dbReference>
<evidence type="ECO:0000259" key="1">
    <source>
        <dbReference type="PROSITE" id="PS51819"/>
    </source>
</evidence>
<dbReference type="STRING" id="224013.ACX27_03080"/>
<accession>A0A0M5MHW6</accession>
<dbReference type="InterPro" id="IPR029068">
    <property type="entry name" value="Glyas_Bleomycin-R_OHBP_Dase"/>
</dbReference>
<name>A0A0M5MHW6_9NOSO</name>
<gene>
    <name evidence="2" type="ORF">ACX27_03080</name>
</gene>
<dbReference type="KEGG" id="npz:ACX27_03080"/>
<evidence type="ECO:0000313" key="3">
    <source>
        <dbReference type="Proteomes" id="UP000062645"/>
    </source>
</evidence>
<reference evidence="2 3" key="2">
    <citation type="journal article" date="2016" name="Genome Announc.">
        <title>Draft Genome Sequence of the N2-Fixing Cyanobacterium Nostoc piscinale CENA21, Isolated from the Brazilian Amazon Floodplain.</title>
        <authorList>
            <person name="Leao T."/>
            <person name="Guimaraes P.I."/>
            <person name="de Melo A.G."/>
            <person name="Ramos R.T."/>
            <person name="Leao P.N."/>
            <person name="Silva A."/>
            <person name="Fiore M.F."/>
            <person name="Schneider M.P."/>
        </authorList>
    </citation>
    <scope>NUCLEOTIDE SEQUENCE [LARGE SCALE GENOMIC DNA]</scope>
    <source>
        <strain evidence="2 3">CENA21</strain>
    </source>
</reference>